<comment type="caution">
    <text evidence="2">The sequence shown here is derived from an EMBL/GenBank/DDBJ whole genome shotgun (WGS) entry which is preliminary data.</text>
</comment>
<dbReference type="SUPFAM" id="SSF51905">
    <property type="entry name" value="FAD/NAD(P)-binding domain"/>
    <property type="match status" value="1"/>
</dbReference>
<accession>A0A549T3F0</accession>
<dbReference type="InterPro" id="IPR036188">
    <property type="entry name" value="FAD/NAD-bd_sf"/>
</dbReference>
<organism evidence="2 3">
    <name type="scientific">Rhizobium straminoryzae</name>
    <dbReference type="NCBI Taxonomy" id="1387186"/>
    <lineage>
        <taxon>Bacteria</taxon>
        <taxon>Pseudomonadati</taxon>
        <taxon>Pseudomonadota</taxon>
        <taxon>Alphaproteobacteria</taxon>
        <taxon>Hyphomicrobiales</taxon>
        <taxon>Rhizobiaceae</taxon>
        <taxon>Rhizobium/Agrobacterium group</taxon>
        <taxon>Rhizobium</taxon>
    </lineage>
</organism>
<dbReference type="AlphaFoldDB" id="A0A549T3F0"/>
<name>A0A549T3F0_9HYPH</name>
<dbReference type="Proteomes" id="UP000316801">
    <property type="component" value="Unassembled WGS sequence"/>
</dbReference>
<dbReference type="EMBL" id="VJMG01000055">
    <property type="protein sequence ID" value="TRL36364.1"/>
    <property type="molecule type" value="Genomic_DNA"/>
</dbReference>
<dbReference type="FunFam" id="1.10.405.20:FF:000001">
    <property type="entry name" value="Amine oxidase"/>
    <property type="match status" value="1"/>
</dbReference>
<dbReference type="Pfam" id="PF01593">
    <property type="entry name" value="Amino_oxidase"/>
    <property type="match status" value="1"/>
</dbReference>
<keyword evidence="3" id="KW-1185">Reference proteome</keyword>
<evidence type="ECO:0000259" key="1">
    <source>
        <dbReference type="Pfam" id="PF01593"/>
    </source>
</evidence>
<dbReference type="Gene3D" id="1.10.405.20">
    <property type="match status" value="1"/>
</dbReference>
<feature type="domain" description="Amine oxidase" evidence="1">
    <location>
        <begin position="18"/>
        <end position="293"/>
    </location>
</feature>
<dbReference type="Gene3D" id="3.50.50.60">
    <property type="entry name" value="FAD/NAD(P)-binding domain"/>
    <property type="match status" value="1"/>
</dbReference>
<dbReference type="RefSeq" id="WP_143126616.1">
    <property type="nucleotide sequence ID" value="NZ_VJMG01000055.1"/>
</dbReference>
<dbReference type="GO" id="GO:0016491">
    <property type="term" value="F:oxidoreductase activity"/>
    <property type="evidence" value="ECO:0007669"/>
    <property type="project" value="InterPro"/>
</dbReference>
<dbReference type="PANTHER" id="PTHR42923">
    <property type="entry name" value="PROTOPORPHYRINOGEN OXIDASE"/>
    <property type="match status" value="1"/>
</dbReference>
<evidence type="ECO:0000313" key="2">
    <source>
        <dbReference type="EMBL" id="TRL36364.1"/>
    </source>
</evidence>
<sequence length="447" mass="49785">MVASGGNNRRFAVIGSGISGLSAAWLAARGNDVVLYEAADRLGGHSNTAMVPTSHGEIPVDTGFIVFNDRNYPNLVALFEHLGVCTQASDMSFAASIDDGAFEYSGTGLKGLLSQRLNIVRPRFWRMLSDVLRFYREAEKLLERPDLEALTLGDYLARERYSEAFIEDHLLPMGAAIWSMTTTDMRAYPLESFVRFFVHHGLILLKGRPQWRTVTGGSREYVQRIAADFSGEIRLNSKVVSVVRTKAGVLVTDSRGHQDRFDDVMIAAHANEALAMLADADPMERSVLGAFRYTENIAVLHSDERLMPKRKGVWSSWNYIGGKRVDDEAPLCVTYWMNRLQNLDPRHPLFVTLNACRKIDADKVIATYRYTHPLFDQAAATAQRQLWQLQGRRNTWFCGAHFGSGFHEDGLQAGLAAAEAATGLRRPWQVDNESGRIFAAPLLAAAE</sequence>
<proteinExistence type="predicted"/>
<reference evidence="2 3" key="1">
    <citation type="submission" date="2019-07" db="EMBL/GenBank/DDBJ databases">
        <title>Ln-dependent methylotrophs.</title>
        <authorList>
            <person name="Tani A."/>
        </authorList>
    </citation>
    <scope>NUCLEOTIDE SEQUENCE [LARGE SCALE GENOMIC DNA]</scope>
    <source>
        <strain evidence="2 3">SM12</strain>
    </source>
</reference>
<dbReference type="Gene3D" id="3.30.70.1990">
    <property type="match status" value="1"/>
</dbReference>
<dbReference type="InterPro" id="IPR002937">
    <property type="entry name" value="Amino_oxidase"/>
</dbReference>
<gene>
    <name evidence="2" type="ORF">FNA46_18120</name>
</gene>
<evidence type="ECO:0000313" key="3">
    <source>
        <dbReference type="Proteomes" id="UP000316801"/>
    </source>
</evidence>
<protein>
    <submittedName>
        <fullName evidence="2">FAD-dependent oxidoreductase</fullName>
    </submittedName>
</protein>
<dbReference type="InterPro" id="IPR050464">
    <property type="entry name" value="Zeta_carotene_desat/Oxidored"/>
</dbReference>
<dbReference type="PANTHER" id="PTHR42923:SF17">
    <property type="entry name" value="AMINE OXIDASE DOMAIN-CONTAINING PROTEIN"/>
    <property type="match status" value="1"/>
</dbReference>